<dbReference type="EMBL" id="LT629700">
    <property type="protein sequence ID" value="SDM07462.1"/>
    <property type="molecule type" value="Genomic_DNA"/>
</dbReference>
<sequence length="105" mass="11407">MLDMSTLGLAGYILSVPAIVRNFLFLAVGIAGFVGAVLAVMTRDDAYDAAGRQNKWAWVAILAVAGAVCLLRLPLISWFGVVAIGLYYFDVRPQLNNIIRGNYGW</sequence>
<name>A0A1G9Q8Q3_9CORY</name>
<keyword evidence="3" id="KW-1185">Reference proteome</keyword>
<gene>
    <name evidence="2" type="ORF">SAMN04488535_1808</name>
</gene>
<evidence type="ECO:0000313" key="2">
    <source>
        <dbReference type="EMBL" id="SDM07462.1"/>
    </source>
</evidence>
<dbReference type="STRING" id="38302.SAMN04488535_1808"/>
<keyword evidence="1" id="KW-0472">Membrane</keyword>
<feature type="transmembrane region" description="Helical" evidence="1">
    <location>
        <begin position="12"/>
        <end position="36"/>
    </location>
</feature>
<dbReference type="Proteomes" id="UP000199350">
    <property type="component" value="Chromosome I"/>
</dbReference>
<feature type="transmembrane region" description="Helical" evidence="1">
    <location>
        <begin position="56"/>
        <end position="89"/>
    </location>
</feature>
<protein>
    <submittedName>
        <fullName evidence="2">Uncharacterized protein</fullName>
    </submittedName>
</protein>
<dbReference type="AlphaFoldDB" id="A0A1G9Q8Q3"/>
<keyword evidence="1" id="KW-1133">Transmembrane helix</keyword>
<reference evidence="3" key="1">
    <citation type="submission" date="2016-10" db="EMBL/GenBank/DDBJ databases">
        <authorList>
            <person name="Varghese N."/>
            <person name="Submissions S."/>
        </authorList>
    </citation>
    <scope>NUCLEOTIDE SEQUENCE [LARGE SCALE GENOMIC DNA]</scope>
    <source>
        <strain evidence="3">DSM 20632</strain>
    </source>
</reference>
<organism evidence="2 3">
    <name type="scientific">Corynebacterium mycetoides</name>
    <dbReference type="NCBI Taxonomy" id="38302"/>
    <lineage>
        <taxon>Bacteria</taxon>
        <taxon>Bacillati</taxon>
        <taxon>Actinomycetota</taxon>
        <taxon>Actinomycetes</taxon>
        <taxon>Mycobacteriales</taxon>
        <taxon>Corynebacteriaceae</taxon>
        <taxon>Corynebacterium</taxon>
    </lineage>
</organism>
<accession>A0A1G9Q8Q3</accession>
<dbReference type="InterPro" id="IPR019662">
    <property type="entry name" value="DUF2516"/>
</dbReference>
<evidence type="ECO:0000313" key="3">
    <source>
        <dbReference type="Proteomes" id="UP000199350"/>
    </source>
</evidence>
<evidence type="ECO:0000256" key="1">
    <source>
        <dbReference type="SAM" id="Phobius"/>
    </source>
</evidence>
<dbReference type="Pfam" id="PF10724">
    <property type="entry name" value="DUF2516"/>
    <property type="match status" value="1"/>
</dbReference>
<keyword evidence="1" id="KW-0812">Transmembrane</keyword>
<proteinExistence type="predicted"/>